<dbReference type="Gene3D" id="1.10.10.10">
    <property type="entry name" value="Winged helix-like DNA-binding domain superfamily/Winged helix DNA-binding domain"/>
    <property type="match status" value="1"/>
</dbReference>
<evidence type="ECO:0000313" key="7">
    <source>
        <dbReference type="EMBL" id="QDU18349.1"/>
    </source>
</evidence>
<dbReference type="GO" id="GO:0003677">
    <property type="term" value="F:DNA binding"/>
    <property type="evidence" value="ECO:0007669"/>
    <property type="project" value="InterPro"/>
</dbReference>
<feature type="domain" description="RNA polymerase sigma factor 70 region 4 type 2" evidence="6">
    <location>
        <begin position="126"/>
        <end position="176"/>
    </location>
</feature>
<dbReference type="SUPFAM" id="SSF50998">
    <property type="entry name" value="Quinoprotein alcohol dehydrogenase-like"/>
    <property type="match status" value="1"/>
</dbReference>
<feature type="domain" description="RNA polymerase sigma-70 region 2" evidence="5">
    <location>
        <begin position="35"/>
        <end position="99"/>
    </location>
</feature>
<dbReference type="InterPro" id="IPR001680">
    <property type="entry name" value="WD40_rpt"/>
</dbReference>
<evidence type="ECO:0000256" key="2">
    <source>
        <dbReference type="ARBA" id="ARBA00022737"/>
    </source>
</evidence>
<dbReference type="Pfam" id="PF00400">
    <property type="entry name" value="WD40"/>
    <property type="match status" value="4"/>
</dbReference>
<dbReference type="Gene3D" id="2.130.10.10">
    <property type="entry name" value="YVTN repeat-like/Quinoprotein amine dehydrogenase"/>
    <property type="match status" value="2"/>
</dbReference>
<dbReference type="Proteomes" id="UP000319576">
    <property type="component" value="Chromosome"/>
</dbReference>
<evidence type="ECO:0000256" key="3">
    <source>
        <dbReference type="PROSITE-ProRule" id="PRU00221"/>
    </source>
</evidence>
<proteinExistence type="predicted"/>
<evidence type="ECO:0000259" key="5">
    <source>
        <dbReference type="Pfam" id="PF04542"/>
    </source>
</evidence>
<dbReference type="NCBIfam" id="TIGR02937">
    <property type="entry name" value="sigma70-ECF"/>
    <property type="match status" value="1"/>
</dbReference>
<name>A0A517XLH4_9BACT</name>
<dbReference type="InterPro" id="IPR015943">
    <property type="entry name" value="WD40/YVTN_repeat-like_dom_sf"/>
</dbReference>
<dbReference type="Pfam" id="PF08281">
    <property type="entry name" value="Sigma70_r4_2"/>
    <property type="match status" value="1"/>
</dbReference>
<reference evidence="7 8" key="1">
    <citation type="submission" date="2019-02" db="EMBL/GenBank/DDBJ databases">
        <title>Deep-cultivation of Planctomycetes and their phenomic and genomic characterization uncovers novel biology.</title>
        <authorList>
            <person name="Wiegand S."/>
            <person name="Jogler M."/>
            <person name="Boedeker C."/>
            <person name="Pinto D."/>
            <person name="Vollmers J."/>
            <person name="Rivas-Marin E."/>
            <person name="Kohn T."/>
            <person name="Peeters S.H."/>
            <person name="Heuer A."/>
            <person name="Rast P."/>
            <person name="Oberbeckmann S."/>
            <person name="Bunk B."/>
            <person name="Jeske O."/>
            <person name="Meyerdierks A."/>
            <person name="Storesund J.E."/>
            <person name="Kallscheuer N."/>
            <person name="Luecker S."/>
            <person name="Lage O.M."/>
            <person name="Pohl T."/>
            <person name="Merkel B.J."/>
            <person name="Hornburger P."/>
            <person name="Mueller R.-W."/>
            <person name="Bruemmer F."/>
            <person name="Labrenz M."/>
            <person name="Spormann A.M."/>
            <person name="Op den Camp H."/>
            <person name="Overmann J."/>
            <person name="Amann R."/>
            <person name="Jetten M.S.M."/>
            <person name="Mascher T."/>
            <person name="Medema M.H."/>
            <person name="Devos D.P."/>
            <person name="Kaster A.-K."/>
            <person name="Ovreas L."/>
            <person name="Rohde M."/>
            <person name="Galperin M.Y."/>
            <person name="Jogler C."/>
        </authorList>
    </citation>
    <scope>NUCLEOTIDE SEQUENCE [LARGE SCALE GENOMIC DNA]</scope>
    <source>
        <strain evidence="7 8">ETA_A1</strain>
    </source>
</reference>
<dbReference type="InterPro" id="IPR019775">
    <property type="entry name" value="WD40_repeat_CS"/>
</dbReference>
<dbReference type="AlphaFoldDB" id="A0A517XLH4"/>
<evidence type="ECO:0000256" key="1">
    <source>
        <dbReference type="ARBA" id="ARBA00022574"/>
    </source>
</evidence>
<dbReference type="SUPFAM" id="SSF88659">
    <property type="entry name" value="Sigma3 and sigma4 domains of RNA polymerase sigma factors"/>
    <property type="match status" value="1"/>
</dbReference>
<dbReference type="InterPro" id="IPR007627">
    <property type="entry name" value="RNA_pol_sigma70_r2"/>
</dbReference>
<dbReference type="PROSITE" id="PS50294">
    <property type="entry name" value="WD_REPEATS_REGION"/>
    <property type="match status" value="3"/>
</dbReference>
<dbReference type="PROSITE" id="PS00678">
    <property type="entry name" value="WD_REPEATS_1"/>
    <property type="match status" value="3"/>
</dbReference>
<keyword evidence="8" id="KW-1185">Reference proteome</keyword>
<dbReference type="InterPro" id="IPR011047">
    <property type="entry name" value="Quinoprotein_ADH-like_sf"/>
</dbReference>
<accession>A0A517XLH4</accession>
<feature type="region of interest" description="Disordered" evidence="4">
    <location>
        <begin position="252"/>
        <end position="271"/>
    </location>
</feature>
<protein>
    <submittedName>
        <fullName evidence="7">ECF RNA polymerase sigma factor SigE</fullName>
    </submittedName>
</protein>
<organism evidence="7 8">
    <name type="scientific">Urbifossiella limnaea</name>
    <dbReference type="NCBI Taxonomy" id="2528023"/>
    <lineage>
        <taxon>Bacteria</taxon>
        <taxon>Pseudomonadati</taxon>
        <taxon>Planctomycetota</taxon>
        <taxon>Planctomycetia</taxon>
        <taxon>Gemmatales</taxon>
        <taxon>Gemmataceae</taxon>
        <taxon>Urbifossiella</taxon>
    </lineage>
</organism>
<dbReference type="SMART" id="SM00320">
    <property type="entry name" value="WD40"/>
    <property type="match status" value="6"/>
</dbReference>
<feature type="compositionally biased region" description="Pro residues" evidence="4">
    <location>
        <begin position="258"/>
        <end position="271"/>
    </location>
</feature>
<dbReference type="InterPro" id="IPR036388">
    <property type="entry name" value="WH-like_DNA-bd_sf"/>
</dbReference>
<dbReference type="PANTHER" id="PTHR22847:SF637">
    <property type="entry name" value="WD REPEAT DOMAIN 5B"/>
    <property type="match status" value="1"/>
</dbReference>
<dbReference type="OrthoDB" id="248495at2"/>
<dbReference type="PANTHER" id="PTHR22847">
    <property type="entry name" value="WD40 REPEAT PROTEIN"/>
    <property type="match status" value="1"/>
</dbReference>
<dbReference type="InterPro" id="IPR013325">
    <property type="entry name" value="RNA_pol_sigma_r2"/>
</dbReference>
<dbReference type="GO" id="GO:0006352">
    <property type="term" value="P:DNA-templated transcription initiation"/>
    <property type="evidence" value="ECO:0007669"/>
    <property type="project" value="InterPro"/>
</dbReference>
<feature type="repeat" description="WD" evidence="3">
    <location>
        <begin position="571"/>
        <end position="604"/>
    </location>
</feature>
<dbReference type="GO" id="GO:0005829">
    <property type="term" value="C:cytosol"/>
    <property type="evidence" value="ECO:0007669"/>
    <property type="project" value="UniProtKB-ARBA"/>
</dbReference>
<sequence length="610" mass="64281">MTRPFAAFARRVAPDPRGDAALLAARDDPAAFAELVARHGPLVWAVCRQLLHEADAEDAFQATFLALHRATVRDPAALPAWLHGAALRVGLLARRQAARRRARERAAAVPEASPAPDHWADTMAVVHREVAALPATDRAAFVLCVLDGLTQADAAARLGRTPGAVAGQVARAKARLVTRLAGRGVAPALAALGTAAAAHAVPPALLHRVADPAGVSPVVRRLAKGATSMTPTYTAGGLVAAAAALLVAGAVGTSDGQPPAPQPAAQPAPPAAPKLVRTLKGHANRVTGVSYSPDGTQLASASWDGTVRVWDARTGRELYRLGADELPDRRPLVGEPREWTFHHVEYAPDANSLAAVRREPQDKFAVLQWDRAGTKIRSYPADGGCFAFSPDSKRIACGGYQTVKLYDLTDEGKLLRATPPDDQHLTVSRVRFSPDGKTLVTVSHPPTPQPDPTVRRLTIKPDVLRFWDAATGKEQAHKLTGTVVGHHGVGPVAFAPDGKTLATTQRKDVILRDVATGAERAKLSGHTDDLFALVYSPDGRTLASGGIDGTIRLWDAATGRSLARIGEPVPQFGGRGWVLSVSFAPDGRTLAAGTLDNVVQVWDVAGVTGR</sequence>
<evidence type="ECO:0000313" key="8">
    <source>
        <dbReference type="Proteomes" id="UP000319576"/>
    </source>
</evidence>
<dbReference type="EMBL" id="CP036273">
    <property type="protein sequence ID" value="QDU18349.1"/>
    <property type="molecule type" value="Genomic_DNA"/>
</dbReference>
<dbReference type="SUPFAM" id="SSF88946">
    <property type="entry name" value="Sigma2 domain of RNA polymerase sigma factors"/>
    <property type="match status" value="1"/>
</dbReference>
<dbReference type="RefSeq" id="WP_145233554.1">
    <property type="nucleotide sequence ID" value="NZ_CP036273.1"/>
</dbReference>
<dbReference type="InterPro" id="IPR014284">
    <property type="entry name" value="RNA_pol_sigma-70_dom"/>
</dbReference>
<dbReference type="CDD" id="cd00200">
    <property type="entry name" value="WD40"/>
    <property type="match status" value="1"/>
</dbReference>
<dbReference type="KEGG" id="uli:ETAA1_02340"/>
<feature type="repeat" description="WD" evidence="3">
    <location>
        <begin position="279"/>
        <end position="320"/>
    </location>
</feature>
<keyword evidence="1 3" id="KW-0853">WD repeat</keyword>
<gene>
    <name evidence="7" type="primary">sigE_1</name>
    <name evidence="7" type="ORF">ETAA1_02340</name>
</gene>
<dbReference type="InterPro" id="IPR013324">
    <property type="entry name" value="RNA_pol_sigma_r3/r4-like"/>
</dbReference>
<dbReference type="Pfam" id="PF04542">
    <property type="entry name" value="Sigma70_r2"/>
    <property type="match status" value="1"/>
</dbReference>
<dbReference type="InterPro" id="IPR020472">
    <property type="entry name" value="WD40_PAC1"/>
</dbReference>
<evidence type="ECO:0000259" key="6">
    <source>
        <dbReference type="Pfam" id="PF08281"/>
    </source>
</evidence>
<keyword evidence="2" id="KW-0677">Repeat</keyword>
<dbReference type="PRINTS" id="PR00320">
    <property type="entry name" value="GPROTEINBRPT"/>
</dbReference>
<evidence type="ECO:0000256" key="4">
    <source>
        <dbReference type="SAM" id="MobiDB-lite"/>
    </source>
</evidence>
<feature type="repeat" description="WD" evidence="3">
    <location>
        <begin position="523"/>
        <end position="564"/>
    </location>
</feature>
<dbReference type="GO" id="GO:0016987">
    <property type="term" value="F:sigma factor activity"/>
    <property type="evidence" value="ECO:0007669"/>
    <property type="project" value="InterPro"/>
</dbReference>
<dbReference type="PROSITE" id="PS50082">
    <property type="entry name" value="WD_REPEATS_2"/>
    <property type="match status" value="3"/>
</dbReference>
<dbReference type="Gene3D" id="1.10.1740.10">
    <property type="match status" value="1"/>
</dbReference>
<dbReference type="InterPro" id="IPR013249">
    <property type="entry name" value="RNA_pol_sigma70_r4_t2"/>
</dbReference>